<dbReference type="AlphaFoldDB" id="A0AA39GU97"/>
<gene>
    <name evidence="1" type="ORF">QR680_000285</name>
</gene>
<organism evidence="1 2">
    <name type="scientific">Steinernema hermaphroditum</name>
    <dbReference type="NCBI Taxonomy" id="289476"/>
    <lineage>
        <taxon>Eukaryota</taxon>
        <taxon>Metazoa</taxon>
        <taxon>Ecdysozoa</taxon>
        <taxon>Nematoda</taxon>
        <taxon>Chromadorea</taxon>
        <taxon>Rhabditida</taxon>
        <taxon>Tylenchina</taxon>
        <taxon>Panagrolaimomorpha</taxon>
        <taxon>Strongyloidoidea</taxon>
        <taxon>Steinernematidae</taxon>
        <taxon>Steinernema</taxon>
    </lineage>
</organism>
<evidence type="ECO:0000313" key="2">
    <source>
        <dbReference type="Proteomes" id="UP001175271"/>
    </source>
</evidence>
<dbReference type="Proteomes" id="UP001175271">
    <property type="component" value="Unassembled WGS sequence"/>
</dbReference>
<sequence>MNTVPVKFMELVYDLVHVSKIKRLLERPCEIAHDIHYSYGDFVHGRPRAHRSDTMAEMENLRRYFYTNAVKLTGVWGKVAERFKIAFRNDEVRLIDLNDEVQRKELQDFINGFQWDAAPRVVFHDIHHRTAAMDKLAANFLKRASTVILRCSPAIQSYFKQLPHENFNRLSTLETDAFDLNDMIGIIENVNVRVLRFVNARNPGPSFPQQRNLVEELKRAWTSRIRHGCQPEVTIVIRTNGISTRIAEETVRFINWMGDGNHVVTCPVSAEYEWHFALVDYDNAQITTNKRK</sequence>
<accession>A0AA39GU97</accession>
<name>A0AA39GU97_9BILA</name>
<comment type="caution">
    <text evidence="1">The sequence shown here is derived from an EMBL/GenBank/DDBJ whole genome shotgun (WGS) entry which is preliminary data.</text>
</comment>
<reference evidence="1" key="1">
    <citation type="submission" date="2023-06" db="EMBL/GenBank/DDBJ databases">
        <title>Genomic analysis of the entomopathogenic nematode Steinernema hermaphroditum.</title>
        <authorList>
            <person name="Schwarz E.M."/>
            <person name="Heppert J.K."/>
            <person name="Baniya A."/>
            <person name="Schwartz H.T."/>
            <person name="Tan C.-H."/>
            <person name="Antoshechkin I."/>
            <person name="Sternberg P.W."/>
            <person name="Goodrich-Blair H."/>
            <person name="Dillman A.R."/>
        </authorList>
    </citation>
    <scope>NUCLEOTIDE SEQUENCE</scope>
    <source>
        <strain evidence="1">PS9179</strain>
        <tissue evidence="1">Whole animal</tissue>
    </source>
</reference>
<keyword evidence="2" id="KW-1185">Reference proteome</keyword>
<evidence type="ECO:0000313" key="1">
    <source>
        <dbReference type="EMBL" id="KAK0393576.1"/>
    </source>
</evidence>
<proteinExistence type="predicted"/>
<protein>
    <submittedName>
        <fullName evidence="1">Uncharacterized protein</fullName>
    </submittedName>
</protein>
<dbReference type="EMBL" id="JAUCMV010000005">
    <property type="protein sequence ID" value="KAK0393576.1"/>
    <property type="molecule type" value="Genomic_DNA"/>
</dbReference>